<dbReference type="OrthoDB" id="8902601at2759"/>
<evidence type="ECO:0000256" key="9">
    <source>
        <dbReference type="ARBA" id="ARBA00023180"/>
    </source>
</evidence>
<keyword evidence="7" id="KW-1015">Disulfide bond</keyword>
<keyword evidence="4" id="KW-0732">Signal</keyword>
<feature type="compositionally biased region" description="Polar residues" evidence="11">
    <location>
        <begin position="202"/>
        <end position="217"/>
    </location>
</feature>
<protein>
    <submittedName>
        <fullName evidence="15">Myelin-oligodendrocyte glycoprotein-like isoform X1</fullName>
    </submittedName>
</protein>
<feature type="transmembrane region" description="Helical" evidence="12">
    <location>
        <begin position="159"/>
        <end position="181"/>
    </location>
</feature>
<dbReference type="InterPro" id="IPR013106">
    <property type="entry name" value="Ig_V-set"/>
</dbReference>
<keyword evidence="6 12" id="KW-0472">Membrane</keyword>
<dbReference type="GO" id="GO:0042102">
    <property type="term" value="P:positive regulation of T cell proliferation"/>
    <property type="evidence" value="ECO:0007669"/>
    <property type="project" value="TreeGrafter"/>
</dbReference>
<evidence type="ECO:0000256" key="4">
    <source>
        <dbReference type="ARBA" id="ARBA00022729"/>
    </source>
</evidence>
<dbReference type="Gene3D" id="2.60.40.10">
    <property type="entry name" value="Immunoglobulins"/>
    <property type="match status" value="1"/>
</dbReference>
<dbReference type="GeneID" id="113080114"/>
<dbReference type="KEGG" id="caua:113080114"/>
<dbReference type="GO" id="GO:0007166">
    <property type="term" value="P:cell surface receptor signaling pathway"/>
    <property type="evidence" value="ECO:0007669"/>
    <property type="project" value="TreeGrafter"/>
</dbReference>
<evidence type="ECO:0000256" key="1">
    <source>
        <dbReference type="ARBA" id="ARBA00004251"/>
    </source>
</evidence>
<organism evidence="14 15">
    <name type="scientific">Carassius auratus</name>
    <name type="common">Goldfish</name>
    <dbReference type="NCBI Taxonomy" id="7957"/>
    <lineage>
        <taxon>Eukaryota</taxon>
        <taxon>Metazoa</taxon>
        <taxon>Chordata</taxon>
        <taxon>Craniata</taxon>
        <taxon>Vertebrata</taxon>
        <taxon>Euteleostomi</taxon>
        <taxon>Actinopterygii</taxon>
        <taxon>Neopterygii</taxon>
        <taxon>Teleostei</taxon>
        <taxon>Ostariophysi</taxon>
        <taxon>Cypriniformes</taxon>
        <taxon>Cyprinidae</taxon>
        <taxon>Cyprininae</taxon>
        <taxon>Carassius</taxon>
    </lineage>
</organism>
<dbReference type="AlphaFoldDB" id="A0A6P6NI84"/>
<evidence type="ECO:0000256" key="7">
    <source>
        <dbReference type="ARBA" id="ARBA00023157"/>
    </source>
</evidence>
<keyword evidence="10" id="KW-0393">Immunoglobulin domain</keyword>
<keyword evidence="3 12" id="KW-0812">Transmembrane</keyword>
<dbReference type="Pfam" id="PF07686">
    <property type="entry name" value="V-set"/>
    <property type="match status" value="1"/>
</dbReference>
<dbReference type="GO" id="GO:0071222">
    <property type="term" value="P:cellular response to lipopolysaccharide"/>
    <property type="evidence" value="ECO:0007669"/>
    <property type="project" value="TreeGrafter"/>
</dbReference>
<dbReference type="SUPFAM" id="SSF48726">
    <property type="entry name" value="Immunoglobulin"/>
    <property type="match status" value="1"/>
</dbReference>
<evidence type="ECO:0000256" key="10">
    <source>
        <dbReference type="ARBA" id="ARBA00023319"/>
    </source>
</evidence>
<dbReference type="InterPro" id="IPR051713">
    <property type="entry name" value="T-cell_Activation_Regulation"/>
</dbReference>
<evidence type="ECO:0000256" key="8">
    <source>
        <dbReference type="ARBA" id="ARBA00023170"/>
    </source>
</evidence>
<keyword evidence="5 12" id="KW-1133">Transmembrane helix</keyword>
<dbReference type="RefSeq" id="XP_026108154.1">
    <property type="nucleotide sequence ID" value="XM_026252369.1"/>
</dbReference>
<gene>
    <name evidence="15" type="primary">LOC113080114</name>
</gene>
<reference evidence="15" key="1">
    <citation type="submission" date="2025-08" db="UniProtKB">
        <authorList>
            <consortium name="RefSeq"/>
        </authorList>
    </citation>
    <scope>IDENTIFICATION</scope>
    <source>
        <strain evidence="15">Wakin</strain>
        <tissue evidence="15">Muscle</tissue>
    </source>
</reference>
<evidence type="ECO:0000256" key="6">
    <source>
        <dbReference type="ARBA" id="ARBA00023136"/>
    </source>
</evidence>
<dbReference type="GO" id="GO:0009897">
    <property type="term" value="C:external side of plasma membrane"/>
    <property type="evidence" value="ECO:0007669"/>
    <property type="project" value="TreeGrafter"/>
</dbReference>
<evidence type="ECO:0000313" key="14">
    <source>
        <dbReference type="Proteomes" id="UP000515129"/>
    </source>
</evidence>
<keyword evidence="14" id="KW-1185">Reference proteome</keyword>
<dbReference type="GO" id="GO:0042130">
    <property type="term" value="P:negative regulation of T cell proliferation"/>
    <property type="evidence" value="ECO:0007669"/>
    <property type="project" value="TreeGrafter"/>
</dbReference>
<evidence type="ECO:0000313" key="15">
    <source>
        <dbReference type="RefSeq" id="XP_026108154.1"/>
    </source>
</evidence>
<dbReference type="PANTHER" id="PTHR25466">
    <property type="entry name" value="T-LYMPHOCYTE ACTIVATION ANTIGEN"/>
    <property type="match status" value="1"/>
</dbReference>
<name>A0A6P6NI84_CARAU</name>
<comment type="subcellular location">
    <subcellularLocation>
        <location evidence="1">Cell membrane</location>
        <topology evidence="1">Single-pass type I membrane protein</topology>
    </subcellularLocation>
</comment>
<dbReference type="GO" id="GO:0006955">
    <property type="term" value="P:immune response"/>
    <property type="evidence" value="ECO:0007669"/>
    <property type="project" value="TreeGrafter"/>
</dbReference>
<sequence length="217" mass="24721">MRTDCLKSTRMTFAHGIRSVRFTGFSVAFMLLSTCSCSDHPHIEVIAIVGEAATLPCMCPPDWPPFLVWQKNIDEALVVNYYKDDDQEDIQIALEYRNRTELRLTGNCSLVIHSVCLSDQGLYICYYKKNPLRHEKIYLGVTEQGKVSDEPKRVQSTTVISSVCGVLIILLITIAAAYIGITCRNRHQIRRHSTHRRDHQGWNYTPTTSHIPPTTRV</sequence>
<keyword evidence="8" id="KW-0675">Receptor</keyword>
<evidence type="ECO:0000256" key="12">
    <source>
        <dbReference type="SAM" id="Phobius"/>
    </source>
</evidence>
<accession>A0A6P6NI84</accession>
<dbReference type="PANTHER" id="PTHR25466:SF14">
    <property type="entry name" value="BUTYROPHILIN SUBFAMILY 2 MEMBER A2-LIKE-RELATED"/>
    <property type="match status" value="1"/>
</dbReference>
<dbReference type="GO" id="GO:0031295">
    <property type="term" value="P:T cell costimulation"/>
    <property type="evidence" value="ECO:0007669"/>
    <property type="project" value="TreeGrafter"/>
</dbReference>
<evidence type="ECO:0000259" key="13">
    <source>
        <dbReference type="Pfam" id="PF07686"/>
    </source>
</evidence>
<evidence type="ECO:0000256" key="3">
    <source>
        <dbReference type="ARBA" id="ARBA00022692"/>
    </source>
</evidence>
<evidence type="ECO:0000256" key="5">
    <source>
        <dbReference type="ARBA" id="ARBA00022989"/>
    </source>
</evidence>
<proteinExistence type="predicted"/>
<dbReference type="InterPro" id="IPR013783">
    <property type="entry name" value="Ig-like_fold"/>
</dbReference>
<evidence type="ECO:0000256" key="2">
    <source>
        <dbReference type="ARBA" id="ARBA00022475"/>
    </source>
</evidence>
<keyword evidence="9" id="KW-0325">Glycoprotein</keyword>
<dbReference type="InterPro" id="IPR036179">
    <property type="entry name" value="Ig-like_dom_sf"/>
</dbReference>
<keyword evidence="2" id="KW-1003">Cell membrane</keyword>
<evidence type="ECO:0000256" key="11">
    <source>
        <dbReference type="SAM" id="MobiDB-lite"/>
    </source>
</evidence>
<feature type="region of interest" description="Disordered" evidence="11">
    <location>
        <begin position="194"/>
        <end position="217"/>
    </location>
</feature>
<feature type="domain" description="Immunoglobulin V-set" evidence="13">
    <location>
        <begin position="45"/>
        <end position="131"/>
    </location>
</feature>
<dbReference type="Proteomes" id="UP000515129">
    <property type="component" value="Chromosome 1"/>
</dbReference>